<accession>A0A4Y7QL01</accession>
<dbReference type="GO" id="GO:0046922">
    <property type="term" value="F:peptide-O-fucosyltransferase activity"/>
    <property type="evidence" value="ECO:0007669"/>
    <property type="project" value="InterPro"/>
</dbReference>
<evidence type="ECO:0000256" key="3">
    <source>
        <dbReference type="ARBA" id="ARBA00022679"/>
    </source>
</evidence>
<sequence>MQRSQNSISDLNDPLLSEDLDDDILSTPSKRPWYLSQKAKAKRAHVVTIAGAVLTVTSLVAASVFFFVAGQRHREAAVEERLEANPIELNTSNSYSEWLNGPPTQSFRDNLRNDTKYMTVWAPGGWTNDVMSLFNILYVAVISERVAVMPPFAPSHLPQEAGFINFGDVFDVPGLVEGMKHPVVEWWEVKETGSTTVDEVGCWSIWASSQNDDPKPRPVPQPGYLNIDASYTSIPNEAKVYPSLPGDWHVKMWALAALTFPDYRKYHLGTPFPSQLNGHSLPPDEHMACFDFAYFVCATHGLEYEFDYSPAWRFVGKYARWNPNLLGIAHELLRGAFELEPEDEIPPYVAVHVRRGDFHWWCHETPANECFAPPSAFARRVAEVQQELLETKGVDASRVLVTSDETDPAWWSEIKSFGWTWVNHTTERTGEKYGLWYTVTVDAVFQSIGAGFVGTDQSTMSLLAARRTQDWYGGATRRVKWGHLGADDH</sequence>
<feature type="transmembrane region" description="Helical" evidence="9">
    <location>
        <begin position="46"/>
        <end position="69"/>
    </location>
</feature>
<evidence type="ECO:0000256" key="2">
    <source>
        <dbReference type="ARBA" id="ARBA00004922"/>
    </source>
</evidence>
<keyword evidence="9" id="KW-0812">Transmembrane</keyword>
<evidence type="ECO:0000313" key="11">
    <source>
        <dbReference type="Proteomes" id="UP000294933"/>
    </source>
</evidence>
<dbReference type="EMBL" id="ML170157">
    <property type="protein sequence ID" value="TDL28334.1"/>
    <property type="molecule type" value="Genomic_DNA"/>
</dbReference>
<comment type="pathway">
    <text evidence="2">Protein modification; protein glycosylation.</text>
</comment>
<organism evidence="10 11">
    <name type="scientific">Rickenella mellea</name>
    <dbReference type="NCBI Taxonomy" id="50990"/>
    <lineage>
        <taxon>Eukaryota</taxon>
        <taxon>Fungi</taxon>
        <taxon>Dikarya</taxon>
        <taxon>Basidiomycota</taxon>
        <taxon>Agaricomycotina</taxon>
        <taxon>Agaricomycetes</taxon>
        <taxon>Hymenochaetales</taxon>
        <taxon>Rickenellaceae</taxon>
        <taxon>Rickenella</taxon>
    </lineage>
</organism>
<dbReference type="Gene3D" id="3.40.50.11350">
    <property type="match status" value="1"/>
</dbReference>
<name>A0A4Y7QL01_9AGAM</name>
<keyword evidence="3" id="KW-0808">Transferase</keyword>
<dbReference type="Pfam" id="PF10250">
    <property type="entry name" value="O-FucT"/>
    <property type="match status" value="1"/>
</dbReference>
<dbReference type="InterPro" id="IPR019378">
    <property type="entry name" value="GDP-Fuc_O-FucTrfase"/>
</dbReference>
<evidence type="ECO:0000256" key="7">
    <source>
        <dbReference type="ARBA" id="ARBA00025803"/>
    </source>
</evidence>
<evidence type="ECO:0000313" key="10">
    <source>
        <dbReference type="EMBL" id="TDL28334.1"/>
    </source>
</evidence>
<dbReference type="PANTHER" id="PTHR13398">
    <property type="entry name" value="GDP-FUCOSE PROTEIN O-FUCOSYLTRANSFERASE 2"/>
    <property type="match status" value="1"/>
</dbReference>
<dbReference type="CDD" id="cd11296">
    <property type="entry name" value="O-FucT_like"/>
    <property type="match status" value="1"/>
</dbReference>
<evidence type="ECO:0000256" key="8">
    <source>
        <dbReference type="ARBA" id="ARBA00026232"/>
    </source>
</evidence>
<evidence type="ECO:0000256" key="5">
    <source>
        <dbReference type="ARBA" id="ARBA00023253"/>
    </source>
</evidence>
<dbReference type="AlphaFoldDB" id="A0A4Y7QL01"/>
<keyword evidence="5" id="KW-0294">Fucose metabolism</keyword>
<keyword evidence="6" id="KW-0119">Carbohydrate metabolism</keyword>
<reference evidence="10 11" key="1">
    <citation type="submission" date="2018-06" db="EMBL/GenBank/DDBJ databases">
        <title>A transcriptomic atlas of mushroom development highlights an independent origin of complex multicellularity.</title>
        <authorList>
            <consortium name="DOE Joint Genome Institute"/>
            <person name="Krizsan K."/>
            <person name="Almasi E."/>
            <person name="Merenyi Z."/>
            <person name="Sahu N."/>
            <person name="Viragh M."/>
            <person name="Koszo T."/>
            <person name="Mondo S."/>
            <person name="Kiss B."/>
            <person name="Balint B."/>
            <person name="Kues U."/>
            <person name="Barry K."/>
            <person name="Hegedus J.C."/>
            <person name="Henrissat B."/>
            <person name="Johnson J."/>
            <person name="Lipzen A."/>
            <person name="Ohm R."/>
            <person name="Nagy I."/>
            <person name="Pangilinan J."/>
            <person name="Yan J."/>
            <person name="Xiong Y."/>
            <person name="Grigoriev I.V."/>
            <person name="Hibbett D.S."/>
            <person name="Nagy L.G."/>
        </authorList>
    </citation>
    <scope>NUCLEOTIDE SEQUENCE [LARGE SCALE GENOMIC DNA]</scope>
    <source>
        <strain evidence="10 11">SZMC22713</strain>
    </source>
</reference>
<dbReference type="PANTHER" id="PTHR13398:SF0">
    <property type="entry name" value="GDP-FUCOSE PROTEIN O-FUCOSYLTRANSFERASE 2"/>
    <property type="match status" value="1"/>
</dbReference>
<dbReference type="OrthoDB" id="423313at2759"/>
<dbReference type="Proteomes" id="UP000294933">
    <property type="component" value="Unassembled WGS sequence"/>
</dbReference>
<dbReference type="STRING" id="50990.A0A4Y7QL01"/>
<keyword evidence="9" id="KW-0472">Membrane</keyword>
<protein>
    <recommendedName>
        <fullName evidence="8">GDP-fucose protein O-fucosyltransferase 2</fullName>
    </recommendedName>
</protein>
<comment type="similarity">
    <text evidence="7">Belongs to the glycosyltransferase 68 family.</text>
</comment>
<evidence type="ECO:0000256" key="9">
    <source>
        <dbReference type="SAM" id="Phobius"/>
    </source>
</evidence>
<comment type="subcellular location">
    <subcellularLocation>
        <location evidence="1">Endoplasmic reticulum</location>
    </subcellularLocation>
</comment>
<evidence type="ECO:0000256" key="1">
    <source>
        <dbReference type="ARBA" id="ARBA00004240"/>
    </source>
</evidence>
<dbReference type="VEuPathDB" id="FungiDB:BD410DRAFT_780825"/>
<keyword evidence="9" id="KW-1133">Transmembrane helix</keyword>
<proteinExistence type="inferred from homology"/>
<dbReference type="GO" id="GO:0006004">
    <property type="term" value="P:fucose metabolic process"/>
    <property type="evidence" value="ECO:0007669"/>
    <property type="project" value="UniProtKB-KW"/>
</dbReference>
<dbReference type="InterPro" id="IPR045130">
    <property type="entry name" value="OFUT2-like"/>
</dbReference>
<evidence type="ECO:0000256" key="6">
    <source>
        <dbReference type="ARBA" id="ARBA00023277"/>
    </source>
</evidence>
<gene>
    <name evidence="10" type="ORF">BD410DRAFT_780825</name>
</gene>
<evidence type="ECO:0000256" key="4">
    <source>
        <dbReference type="ARBA" id="ARBA00022824"/>
    </source>
</evidence>
<keyword evidence="4" id="KW-0256">Endoplasmic reticulum</keyword>
<keyword evidence="11" id="KW-1185">Reference proteome</keyword>
<dbReference type="GO" id="GO:0005783">
    <property type="term" value="C:endoplasmic reticulum"/>
    <property type="evidence" value="ECO:0007669"/>
    <property type="project" value="UniProtKB-SubCell"/>
</dbReference>